<comment type="subcellular location">
    <subcellularLocation>
        <location evidence="1">Membrane</location>
        <topology evidence="1">Peripheral membrane protein</topology>
    </subcellularLocation>
</comment>
<comment type="caution">
    <text evidence="9">The sequence shown here is derived from an EMBL/GenBank/DDBJ whole genome shotgun (WGS) entry which is preliminary data.</text>
</comment>
<evidence type="ECO:0000259" key="7">
    <source>
        <dbReference type="PROSITE" id="PS50179"/>
    </source>
</evidence>
<feature type="region of interest" description="Disordered" evidence="6">
    <location>
        <begin position="555"/>
        <end position="575"/>
    </location>
</feature>
<evidence type="ECO:0000256" key="2">
    <source>
        <dbReference type="ARBA" id="ARBA00007708"/>
    </source>
</evidence>
<dbReference type="SUPFAM" id="SSF89009">
    <property type="entry name" value="GAT-like domain"/>
    <property type="match status" value="1"/>
</dbReference>
<keyword evidence="5" id="KW-0472">Membrane</keyword>
<feature type="domain" description="VHS" evidence="7">
    <location>
        <begin position="29"/>
        <end position="158"/>
    </location>
</feature>
<dbReference type="Gene3D" id="1.25.40.90">
    <property type="match status" value="1"/>
</dbReference>
<dbReference type="GO" id="GO:0043130">
    <property type="term" value="F:ubiquitin binding"/>
    <property type="evidence" value="ECO:0007669"/>
    <property type="project" value="InterPro"/>
</dbReference>
<feature type="region of interest" description="Disordered" evidence="6">
    <location>
        <begin position="452"/>
        <end position="529"/>
    </location>
</feature>
<evidence type="ECO:0000259" key="8">
    <source>
        <dbReference type="PROSITE" id="PS50909"/>
    </source>
</evidence>
<dbReference type="SUPFAM" id="SSF48464">
    <property type="entry name" value="ENTH/VHS domain"/>
    <property type="match status" value="1"/>
</dbReference>
<evidence type="ECO:0000256" key="6">
    <source>
        <dbReference type="SAM" id="MobiDB-lite"/>
    </source>
</evidence>
<feature type="region of interest" description="Disordered" evidence="6">
    <location>
        <begin position="1"/>
        <end position="21"/>
    </location>
</feature>
<evidence type="ECO:0000256" key="4">
    <source>
        <dbReference type="ARBA" id="ARBA00022927"/>
    </source>
</evidence>
<comment type="similarity">
    <text evidence="2">Belongs to the TOM1 family.</text>
</comment>
<dbReference type="CDD" id="cd14231">
    <property type="entry name" value="GAT_GGA-like_plant"/>
    <property type="match status" value="1"/>
</dbReference>
<evidence type="ECO:0008006" key="11">
    <source>
        <dbReference type="Google" id="ProtNLM"/>
    </source>
</evidence>
<dbReference type="InterPro" id="IPR038425">
    <property type="entry name" value="GAT_sf"/>
</dbReference>
<feature type="compositionally biased region" description="Polar residues" evidence="6">
    <location>
        <begin position="562"/>
        <end position="575"/>
    </location>
</feature>
<feature type="domain" description="GAT" evidence="8">
    <location>
        <begin position="195"/>
        <end position="283"/>
    </location>
</feature>
<dbReference type="GO" id="GO:0043328">
    <property type="term" value="P:protein transport to vacuole involved in ubiquitin-dependent protein catabolic process via the multivesicular body sorting pathway"/>
    <property type="evidence" value="ECO:0007669"/>
    <property type="project" value="InterPro"/>
</dbReference>
<dbReference type="Pfam" id="PF00790">
    <property type="entry name" value="VHS"/>
    <property type="match status" value="1"/>
</dbReference>
<dbReference type="InterPro" id="IPR008942">
    <property type="entry name" value="ENTH_VHS"/>
</dbReference>
<accession>A0A328E2A7</accession>
<dbReference type="PANTHER" id="PTHR45898">
    <property type="entry name" value="TOM1-LIKE PROTEIN"/>
    <property type="match status" value="1"/>
</dbReference>
<dbReference type="PANTHER" id="PTHR45898:SF2">
    <property type="entry name" value="TOM1-LIKE PROTEIN 6"/>
    <property type="match status" value="1"/>
</dbReference>
<name>A0A328E2A7_9ASTE</name>
<dbReference type="AlphaFoldDB" id="A0A328E2A7"/>
<dbReference type="InterPro" id="IPR002014">
    <property type="entry name" value="VHS_dom"/>
</dbReference>
<keyword evidence="10" id="KW-1185">Reference proteome</keyword>
<feature type="compositionally biased region" description="Acidic residues" evidence="6">
    <location>
        <begin position="331"/>
        <end position="340"/>
    </location>
</feature>
<dbReference type="InterPro" id="IPR004152">
    <property type="entry name" value="GAT_dom"/>
</dbReference>
<evidence type="ECO:0000256" key="3">
    <source>
        <dbReference type="ARBA" id="ARBA00022448"/>
    </source>
</evidence>
<dbReference type="InterPro" id="IPR044836">
    <property type="entry name" value="TOL_plant"/>
</dbReference>
<dbReference type="FunFam" id="1.25.40.90:FF:000028">
    <property type="entry name" value="TOM1-like protein 2"/>
    <property type="match status" value="1"/>
</dbReference>
<dbReference type="Proteomes" id="UP000249390">
    <property type="component" value="Unassembled WGS sequence"/>
</dbReference>
<dbReference type="PROSITE" id="PS50179">
    <property type="entry name" value="VHS"/>
    <property type="match status" value="1"/>
</dbReference>
<feature type="region of interest" description="Disordered" evidence="6">
    <location>
        <begin position="306"/>
        <end position="340"/>
    </location>
</feature>
<reference evidence="9 10" key="1">
    <citation type="submission" date="2018-06" db="EMBL/GenBank/DDBJ databases">
        <title>The Genome of Cuscuta australis (Dodder) Provides Insight into the Evolution of Plant Parasitism.</title>
        <authorList>
            <person name="Liu H."/>
        </authorList>
    </citation>
    <scope>NUCLEOTIDE SEQUENCE [LARGE SCALE GENOMIC DNA]</scope>
    <source>
        <strain evidence="10">cv. Yunnan</strain>
        <tissue evidence="9">Vines</tissue>
    </source>
</reference>
<evidence type="ECO:0000256" key="5">
    <source>
        <dbReference type="ARBA" id="ARBA00023136"/>
    </source>
</evidence>
<dbReference type="CDD" id="cd03561">
    <property type="entry name" value="VHS"/>
    <property type="match status" value="1"/>
</dbReference>
<dbReference type="GO" id="GO:0016020">
    <property type="term" value="C:membrane"/>
    <property type="evidence" value="ECO:0007669"/>
    <property type="project" value="UniProtKB-SubCell"/>
</dbReference>
<dbReference type="GO" id="GO:0035091">
    <property type="term" value="F:phosphatidylinositol binding"/>
    <property type="evidence" value="ECO:0007669"/>
    <property type="project" value="InterPro"/>
</dbReference>
<dbReference type="PROSITE" id="PS50909">
    <property type="entry name" value="GAT"/>
    <property type="match status" value="1"/>
</dbReference>
<dbReference type="GO" id="GO:0005737">
    <property type="term" value="C:cytoplasm"/>
    <property type="evidence" value="ECO:0007669"/>
    <property type="project" value="UniProtKB-ARBA"/>
</dbReference>
<feature type="compositionally biased region" description="Polar residues" evidence="6">
    <location>
        <begin position="491"/>
        <end position="515"/>
    </location>
</feature>
<dbReference type="Pfam" id="PF03127">
    <property type="entry name" value="GAT"/>
    <property type="match status" value="1"/>
</dbReference>
<evidence type="ECO:0000313" key="9">
    <source>
        <dbReference type="EMBL" id="RAL52037.1"/>
    </source>
</evidence>
<dbReference type="EMBL" id="NQVE01000043">
    <property type="protein sequence ID" value="RAL52037.1"/>
    <property type="molecule type" value="Genomic_DNA"/>
</dbReference>
<dbReference type="Gene3D" id="1.20.58.160">
    <property type="match status" value="1"/>
</dbReference>
<keyword evidence="3" id="KW-0813">Transport</keyword>
<protein>
    <recommendedName>
        <fullName evidence="11">VHS domain-containing protein</fullName>
    </recommendedName>
</protein>
<keyword evidence="4" id="KW-0653">Protein transport</keyword>
<organism evidence="9 10">
    <name type="scientific">Cuscuta australis</name>
    <dbReference type="NCBI Taxonomy" id="267555"/>
    <lineage>
        <taxon>Eukaryota</taxon>
        <taxon>Viridiplantae</taxon>
        <taxon>Streptophyta</taxon>
        <taxon>Embryophyta</taxon>
        <taxon>Tracheophyta</taxon>
        <taxon>Spermatophyta</taxon>
        <taxon>Magnoliopsida</taxon>
        <taxon>eudicotyledons</taxon>
        <taxon>Gunneridae</taxon>
        <taxon>Pentapetalae</taxon>
        <taxon>asterids</taxon>
        <taxon>lamiids</taxon>
        <taxon>Solanales</taxon>
        <taxon>Convolvulaceae</taxon>
        <taxon>Cuscuteae</taxon>
        <taxon>Cuscuta</taxon>
        <taxon>Cuscuta subgen. Grammica</taxon>
        <taxon>Cuscuta sect. Cleistogrammica</taxon>
    </lineage>
</organism>
<proteinExistence type="inferred from homology"/>
<evidence type="ECO:0000313" key="10">
    <source>
        <dbReference type="Proteomes" id="UP000249390"/>
    </source>
</evidence>
<sequence length="575" mass="62421">MISSFASQSSSSSSSPSPASSVAVRVEKATSELLMGPDWTLNIDICDTINSNHWLAKDVVKTLKKRLQHKSPQVQLLSLTLLETVVKNCGDNVHFQIAERNILQDMVKIVKKKTDMHVRDKILALLDSWQQAFGGPGGKYTQYYWAYDELRRYGVQFPQRANDAAPIFTPPRQHQPGYGMPSNSSRRLDEAMAAEMEDLSLSTISSMGEVLHLLADMLQAVNPNDHTGVKDEVIVDLVDRCRANQKKLMQMLATTRDEKLLAEGLELNDSLQSVLAKHDAIASGAIFPNSVSAIDERSSETRDPALKIAEDGPNDTAAAAADAKPPRPIVDEEEEDEDDDFAQLARRHSKMQPQMKKDGSCSDSAFSGSAAMNSALVPCDPPAPIKTTREGEDTIQELLGGLTLATTVSFLPPHTPTQDHTNQTPLPFSPPPITTTNQHGHHQTSFNNYVAPWARVSPPPSEPDPPPQVQSHHFNNLHHYPPPPWAATPGYSITNPSNPSPHVTANGGSNPSITGTGARASAGPGVSSSIPTAANAHKTFVPSYRLFEDLNVFGNEDRKLKTTSNASGSMSGKQT</sequence>
<dbReference type="SMART" id="SM00288">
    <property type="entry name" value="VHS"/>
    <property type="match status" value="1"/>
</dbReference>
<gene>
    <name evidence="9" type="ORF">DM860_016535</name>
</gene>
<feature type="compositionally biased region" description="Pro residues" evidence="6">
    <location>
        <begin position="457"/>
        <end position="468"/>
    </location>
</feature>
<evidence type="ECO:0000256" key="1">
    <source>
        <dbReference type="ARBA" id="ARBA00004170"/>
    </source>
</evidence>